<dbReference type="Pfam" id="PF04326">
    <property type="entry name" value="SLFN_AlbA_2"/>
    <property type="match status" value="1"/>
</dbReference>
<organism evidence="3 4">
    <name type="scientific">Nocardia jiangsuensis</name>
    <dbReference type="NCBI Taxonomy" id="1691563"/>
    <lineage>
        <taxon>Bacteria</taxon>
        <taxon>Bacillati</taxon>
        <taxon>Actinomycetota</taxon>
        <taxon>Actinomycetes</taxon>
        <taxon>Mycobacteriales</taxon>
        <taxon>Nocardiaceae</taxon>
        <taxon>Nocardia</taxon>
    </lineage>
</organism>
<dbReference type="InterPro" id="IPR004919">
    <property type="entry name" value="GmrSD_N"/>
</dbReference>
<reference evidence="4" key="1">
    <citation type="journal article" date="2019" name="Int. J. Syst. Evol. Microbiol.">
        <title>The Global Catalogue of Microorganisms (GCM) 10K type strain sequencing project: providing services to taxonomists for standard genome sequencing and annotation.</title>
        <authorList>
            <consortium name="The Broad Institute Genomics Platform"/>
            <consortium name="The Broad Institute Genome Sequencing Center for Infectious Disease"/>
            <person name="Wu L."/>
            <person name="Ma J."/>
        </authorList>
    </citation>
    <scope>NUCLEOTIDE SEQUENCE [LARGE SCALE GENOMIC DNA]</scope>
    <source>
        <strain evidence="4">CGMCC 4.7330</strain>
    </source>
</reference>
<feature type="domain" description="Schlafen AlbA-2" evidence="2">
    <location>
        <begin position="427"/>
        <end position="578"/>
    </location>
</feature>
<proteinExistence type="predicted"/>
<dbReference type="Gene3D" id="3.30.950.30">
    <property type="entry name" value="Schlafen, AAA domain"/>
    <property type="match status" value="1"/>
</dbReference>
<protein>
    <submittedName>
        <fullName evidence="3">DUF262 domain-containing protein</fullName>
    </submittedName>
</protein>
<keyword evidence="4" id="KW-1185">Reference proteome</keyword>
<accession>A0ABV8DY70</accession>
<evidence type="ECO:0000259" key="2">
    <source>
        <dbReference type="Pfam" id="PF04326"/>
    </source>
</evidence>
<evidence type="ECO:0000313" key="4">
    <source>
        <dbReference type="Proteomes" id="UP001595696"/>
    </source>
</evidence>
<evidence type="ECO:0000259" key="1">
    <source>
        <dbReference type="Pfam" id="PF03235"/>
    </source>
</evidence>
<dbReference type="InterPro" id="IPR038461">
    <property type="entry name" value="Schlafen_AlbA_2_dom_sf"/>
</dbReference>
<dbReference type="EMBL" id="JBHSAX010000017">
    <property type="protein sequence ID" value="MFC3964784.1"/>
    <property type="molecule type" value="Genomic_DNA"/>
</dbReference>
<dbReference type="Pfam" id="PF03235">
    <property type="entry name" value="GmrSD_N"/>
    <property type="match status" value="1"/>
</dbReference>
<feature type="domain" description="GmrSD restriction endonucleases N-terminal" evidence="1">
    <location>
        <begin position="18"/>
        <end position="174"/>
    </location>
</feature>
<sequence>MADLDSQPKPIQSLYSWYSEGKLFVNRRYQRKLVWTLTEKQRLIESVLRRYPVPALLLAEREEKLENGDKTYEVIDGLQRLHALVSFIECSFGTPDGRYFDVSLHPTAAARESEGKFTRPAEGVDLISSTEVTTFLDYVMAVSVMSGASEAEIDDVFGRINTYGHRLSDQERRQAGVRNNFSRLVRELACEVRGDSSTDILGLENMPSISIDLPMTKHGYQVAAEEIFWVEHGILRSTDLRDSMDEQCIADIAGSIIGGSYLERSKNALDQVYEEGTSANIRLERALKVYGEDRFTEEFKQCIDEIRKVCTVGQPSKLRNILFKKSSTNAFGAIFAVLFIALHESLFKGSKKIADYAGVRASLSNIDDRIDTSRGSTSPEQRSKNVKVIKGLIADHLVDVEPRQFDGSHSTVDLDNLIRHSAVERPDFELKQGILKLTAEKRIDLEVIPKVIRTICAIANNGRPGQVLIGVTDKPADASRIEALYGITPRPVGDRQIVGYLREAEALGEDQERYFQRWAEEIKNSDLSEPLKSDVLSAIDSNDYYGLGILVISVPQQSDMSYVGDRVYCREGSSTVEVSGARHIASIARRFG</sequence>
<name>A0ABV8DY70_9NOCA</name>
<gene>
    <name evidence="3" type="ORF">ACFO0B_22590</name>
</gene>
<dbReference type="RefSeq" id="WP_378614534.1">
    <property type="nucleotide sequence ID" value="NZ_JBHSAX010000017.1"/>
</dbReference>
<evidence type="ECO:0000313" key="3">
    <source>
        <dbReference type="EMBL" id="MFC3964784.1"/>
    </source>
</evidence>
<dbReference type="Proteomes" id="UP001595696">
    <property type="component" value="Unassembled WGS sequence"/>
</dbReference>
<comment type="caution">
    <text evidence="3">The sequence shown here is derived from an EMBL/GenBank/DDBJ whole genome shotgun (WGS) entry which is preliminary data.</text>
</comment>
<dbReference type="PANTHER" id="PTHR39639:SF1">
    <property type="entry name" value="DUF262 DOMAIN-CONTAINING PROTEIN"/>
    <property type="match status" value="1"/>
</dbReference>
<dbReference type="InterPro" id="IPR007421">
    <property type="entry name" value="Schlafen_AlbA_2_dom"/>
</dbReference>
<dbReference type="PANTHER" id="PTHR39639">
    <property type="entry name" value="CHROMOSOME 16, WHOLE GENOME SHOTGUN SEQUENCE"/>
    <property type="match status" value="1"/>
</dbReference>